<accession>A0A0F3QCM7</accession>
<reference evidence="1 2" key="1">
    <citation type="submission" date="2015-02" db="EMBL/GenBank/DDBJ databases">
        <title>Genome Sequencing of Rickettsiales.</title>
        <authorList>
            <person name="Daugherty S.C."/>
            <person name="Su Q."/>
            <person name="Abolude K."/>
            <person name="Beier-Sexton M."/>
            <person name="Carlyon J.A."/>
            <person name="Carter R."/>
            <person name="Day N.P."/>
            <person name="Dumler S.J."/>
            <person name="Dyachenko V."/>
            <person name="Godinez A."/>
            <person name="Kurtti T.J."/>
            <person name="Lichay M."/>
            <person name="Mullins K.E."/>
            <person name="Ott S."/>
            <person name="Pappas-Brown V."/>
            <person name="Paris D.H."/>
            <person name="Patel P."/>
            <person name="Richards A.L."/>
            <person name="Sadzewicz L."/>
            <person name="Sears K."/>
            <person name="Seidman D."/>
            <person name="Sengamalay N."/>
            <person name="Stenos J."/>
            <person name="Tallon L.J."/>
            <person name="Vincent G."/>
            <person name="Fraser C.M."/>
            <person name="Munderloh U."/>
            <person name="Dunning-Hotopp J.C."/>
        </authorList>
    </citation>
    <scope>NUCLEOTIDE SEQUENCE [LARGE SCALE GENOMIC DNA]</scope>
    <source>
        <strain evidence="1 2">RML An4</strain>
    </source>
</reference>
<gene>
    <name evidence="1" type="ORF">RBEAN4_0900</name>
</gene>
<protein>
    <submittedName>
        <fullName evidence="1">Uncharacterized protein</fullName>
    </submittedName>
</protein>
<sequence>MSKAKTASKNNPTARESAKVHFYKGEEIIPSKYIPQQGSSFLAAEIKSSGDLVLGNNGQVLPWNLVKNLA</sequence>
<organism evidence="1 2">
    <name type="scientific">Rickettsia bellii str. RML An4</name>
    <dbReference type="NCBI Taxonomy" id="1359193"/>
    <lineage>
        <taxon>Bacteria</taxon>
        <taxon>Pseudomonadati</taxon>
        <taxon>Pseudomonadota</taxon>
        <taxon>Alphaproteobacteria</taxon>
        <taxon>Rickettsiales</taxon>
        <taxon>Rickettsiaceae</taxon>
        <taxon>Rickettsieae</taxon>
        <taxon>Rickettsia</taxon>
        <taxon>belli group</taxon>
    </lineage>
</organism>
<proteinExistence type="predicted"/>
<dbReference type="EMBL" id="LAOI01000001">
    <property type="protein sequence ID" value="KJV89911.1"/>
    <property type="molecule type" value="Genomic_DNA"/>
</dbReference>
<evidence type="ECO:0000313" key="2">
    <source>
        <dbReference type="Proteomes" id="UP000033661"/>
    </source>
</evidence>
<evidence type="ECO:0000313" key="1">
    <source>
        <dbReference type="EMBL" id="KJV89911.1"/>
    </source>
</evidence>
<dbReference type="Proteomes" id="UP000033661">
    <property type="component" value="Unassembled WGS sequence"/>
</dbReference>
<keyword evidence="2" id="KW-1185">Reference proteome</keyword>
<name>A0A0F3QCM7_RICBE</name>
<dbReference type="PATRIC" id="fig|1359193.3.peg.872"/>
<comment type="caution">
    <text evidence="1">The sequence shown here is derived from an EMBL/GenBank/DDBJ whole genome shotgun (WGS) entry which is preliminary data.</text>
</comment>
<dbReference type="AlphaFoldDB" id="A0A0F3QCM7"/>
<dbReference type="RefSeq" id="WP_011477565.1">
    <property type="nucleotide sequence ID" value="NZ_LAOI01000001.1"/>
</dbReference>